<comment type="subcellular location">
    <subcellularLocation>
        <location evidence="2">Mitochondrion inner membrane</location>
        <topology evidence="2">Peripheral membrane protein</topology>
        <orientation evidence="2">Matrix side</orientation>
    </subcellularLocation>
</comment>
<dbReference type="PANTHER" id="PTHR12910">
    <property type="entry name" value="NADH-UBIQUINONE OXIDOREDUCTASE SUBUNIT B17.2"/>
    <property type="match status" value="1"/>
</dbReference>
<dbReference type="FunCoup" id="A0A2V0NS92">
    <property type="interactions" value="1613"/>
</dbReference>
<keyword evidence="2" id="KW-0472">Membrane</keyword>
<dbReference type="InterPro" id="IPR007763">
    <property type="entry name" value="NDUFA12"/>
</dbReference>
<dbReference type="InParanoid" id="A0A2V0NS92"/>
<dbReference type="STRING" id="307507.A0A2V0NS92"/>
<dbReference type="PANTHER" id="PTHR12910:SF2">
    <property type="entry name" value="NADH DEHYDROGENASE [UBIQUINONE] 1 ALPHA SUBCOMPLEX SUBUNIT 12"/>
    <property type="match status" value="1"/>
</dbReference>
<keyword evidence="2" id="KW-0999">Mitochondrion inner membrane</keyword>
<keyword evidence="2" id="KW-0496">Mitochondrion</keyword>
<keyword evidence="2" id="KW-0679">Respiratory chain</keyword>
<dbReference type="Pfam" id="PF05071">
    <property type="entry name" value="NDUFA12"/>
    <property type="match status" value="1"/>
</dbReference>
<keyword evidence="4" id="KW-1185">Reference proteome</keyword>
<reference evidence="3 4" key="1">
    <citation type="journal article" date="2018" name="Sci. Rep.">
        <title>Raphidocelis subcapitata (=Pseudokirchneriella subcapitata) provides an insight into genome evolution and environmental adaptations in the Sphaeropleales.</title>
        <authorList>
            <person name="Suzuki S."/>
            <person name="Yamaguchi H."/>
            <person name="Nakajima N."/>
            <person name="Kawachi M."/>
        </authorList>
    </citation>
    <scope>NUCLEOTIDE SEQUENCE [LARGE SCALE GENOMIC DNA]</scope>
    <source>
        <strain evidence="3 4">NIES-35</strain>
    </source>
</reference>
<gene>
    <name evidence="3" type="ORF">Rsub_03490</name>
</gene>
<comment type="similarity">
    <text evidence="1 2">Belongs to the complex I NDUFA12 subunit family.</text>
</comment>
<evidence type="ECO:0000256" key="1">
    <source>
        <dbReference type="ARBA" id="ARBA00007355"/>
    </source>
</evidence>
<accession>A0A2V0NS92</accession>
<dbReference type="GO" id="GO:0045271">
    <property type="term" value="C:respiratory chain complex I"/>
    <property type="evidence" value="ECO:0007669"/>
    <property type="project" value="InterPro"/>
</dbReference>
<dbReference type="OrthoDB" id="274641at2759"/>
<evidence type="ECO:0000313" key="4">
    <source>
        <dbReference type="Proteomes" id="UP000247498"/>
    </source>
</evidence>
<dbReference type="AlphaFoldDB" id="A0A2V0NS92"/>
<sequence length="150" mass="17135">MAKQWLNKVLELGEVKGGLAWGRFLFDGNRWVTLMEQAPKGKLVGTDYHGNRYFENEGDIYTRKRFVIYAEKRTNAYNPTSVPPEWHAWLNYINDYEPTTFDYKPPVYALKAEVTATGTPKGAWADPDKRNWLKYSAWAPPSSGARGGKA</sequence>
<evidence type="ECO:0000256" key="2">
    <source>
        <dbReference type="RuleBase" id="RU363103"/>
    </source>
</evidence>
<dbReference type="GO" id="GO:0005743">
    <property type="term" value="C:mitochondrial inner membrane"/>
    <property type="evidence" value="ECO:0007669"/>
    <property type="project" value="UniProtKB-SubCell"/>
</dbReference>
<organism evidence="3 4">
    <name type="scientific">Raphidocelis subcapitata</name>
    <dbReference type="NCBI Taxonomy" id="307507"/>
    <lineage>
        <taxon>Eukaryota</taxon>
        <taxon>Viridiplantae</taxon>
        <taxon>Chlorophyta</taxon>
        <taxon>core chlorophytes</taxon>
        <taxon>Chlorophyceae</taxon>
        <taxon>CS clade</taxon>
        <taxon>Sphaeropleales</taxon>
        <taxon>Selenastraceae</taxon>
        <taxon>Raphidocelis</taxon>
    </lineage>
</organism>
<comment type="caution">
    <text evidence="3">The sequence shown here is derived from an EMBL/GenBank/DDBJ whole genome shotgun (WGS) entry which is preliminary data.</text>
</comment>
<protein>
    <recommendedName>
        <fullName evidence="2">NADH dehydrogenase [ubiquinone] 1 alpha subcomplex subunit 12</fullName>
    </recommendedName>
</protein>
<keyword evidence="2" id="KW-0813">Transport</keyword>
<dbReference type="Proteomes" id="UP000247498">
    <property type="component" value="Unassembled WGS sequence"/>
</dbReference>
<dbReference type="EMBL" id="BDRX01000017">
    <property type="protein sequence ID" value="GBF90494.1"/>
    <property type="molecule type" value="Genomic_DNA"/>
</dbReference>
<comment type="function">
    <text evidence="2">Accessory subunit of the mitochondrial membrane respiratory chain NADH dehydrogenase (Complex I), that is believed not to be involved in catalysis. Complex I functions in the transfer of electrons from NADH to the respiratory chain. The immediate electron acceptor for the enzyme is believed to be ubiquinone.</text>
</comment>
<evidence type="ECO:0000313" key="3">
    <source>
        <dbReference type="EMBL" id="GBF90494.1"/>
    </source>
</evidence>
<name>A0A2V0NS92_9CHLO</name>
<proteinExistence type="inferred from homology"/>
<dbReference type="GO" id="GO:0006979">
    <property type="term" value="P:response to oxidative stress"/>
    <property type="evidence" value="ECO:0007669"/>
    <property type="project" value="TreeGrafter"/>
</dbReference>
<keyword evidence="2" id="KW-0249">Electron transport</keyword>